<feature type="region of interest" description="Disordered" evidence="1">
    <location>
        <begin position="33"/>
        <end position="58"/>
    </location>
</feature>
<feature type="compositionally biased region" description="Basic and acidic residues" evidence="1">
    <location>
        <begin position="109"/>
        <end position="126"/>
    </location>
</feature>
<evidence type="ECO:0000313" key="2">
    <source>
        <dbReference type="EMBL" id="OQE72125.1"/>
    </source>
</evidence>
<dbReference type="AlphaFoldDB" id="A0A1V6XAL4"/>
<sequence>MEHCPVDPRKYGVNIVREPQQTFEGDRNAIEARQPTLPTNSRTPFSVLQTSPPSQHQCEVEGSAHESNENILIELPSTRQLSQSSPADVPVASPVLTANDPQVNTTNISEREARKKIQKDKRAELQRKKRQQRWREHIARELRCDVTSIDSDEERKYMRRRLERITTEENAERERRQGLSLEEKRQEDIQASAQHLKRHMETYLSQYARLPYPAFLLQETPQSRNGAKCQLHLCEKRIMPDDYRIAVDPGDQYHWSKSPDFYHIDCFEEPLDLSSPIMELHILKEYVRRWMIRTGTKEPTFPEHTWGPSIDDINPERYFLSETDLNYNERHSLSCALKNWQQRLSEIHQNE</sequence>
<evidence type="ECO:0000256" key="1">
    <source>
        <dbReference type="SAM" id="MobiDB-lite"/>
    </source>
</evidence>
<name>A0A1V6XAL4_PENNA</name>
<protein>
    <submittedName>
        <fullName evidence="2">Uncharacterized protein</fullName>
    </submittedName>
</protein>
<dbReference type="STRING" id="60175.A0A1V6XAL4"/>
<feature type="compositionally biased region" description="Polar residues" evidence="1">
    <location>
        <begin position="36"/>
        <end position="57"/>
    </location>
</feature>
<evidence type="ECO:0000313" key="3">
    <source>
        <dbReference type="Proteomes" id="UP000191691"/>
    </source>
</evidence>
<feature type="region of interest" description="Disordered" evidence="1">
    <location>
        <begin position="79"/>
        <end position="132"/>
    </location>
</feature>
<organism evidence="2 3">
    <name type="scientific">Penicillium nalgiovense</name>
    <dbReference type="NCBI Taxonomy" id="60175"/>
    <lineage>
        <taxon>Eukaryota</taxon>
        <taxon>Fungi</taxon>
        <taxon>Dikarya</taxon>
        <taxon>Ascomycota</taxon>
        <taxon>Pezizomycotina</taxon>
        <taxon>Eurotiomycetes</taxon>
        <taxon>Eurotiomycetidae</taxon>
        <taxon>Eurotiales</taxon>
        <taxon>Aspergillaceae</taxon>
        <taxon>Penicillium</taxon>
    </lineage>
</organism>
<gene>
    <name evidence="2" type="ORF">PENNAL_c0100G07698</name>
</gene>
<feature type="compositionally biased region" description="Polar residues" evidence="1">
    <location>
        <begin position="99"/>
        <end position="108"/>
    </location>
</feature>
<comment type="caution">
    <text evidence="2">The sequence shown here is derived from an EMBL/GenBank/DDBJ whole genome shotgun (WGS) entry which is preliminary data.</text>
</comment>
<dbReference type="Proteomes" id="UP000191691">
    <property type="component" value="Unassembled WGS sequence"/>
</dbReference>
<reference evidence="3" key="1">
    <citation type="journal article" date="2017" name="Nat. Microbiol.">
        <title>Global analysis of biosynthetic gene clusters reveals vast potential of secondary metabolite production in Penicillium species.</title>
        <authorList>
            <person name="Nielsen J.C."/>
            <person name="Grijseels S."/>
            <person name="Prigent S."/>
            <person name="Ji B."/>
            <person name="Dainat J."/>
            <person name="Nielsen K.F."/>
            <person name="Frisvad J.C."/>
            <person name="Workman M."/>
            <person name="Nielsen J."/>
        </authorList>
    </citation>
    <scope>NUCLEOTIDE SEQUENCE [LARGE SCALE GENOMIC DNA]</scope>
    <source>
        <strain evidence="3">IBT 13039</strain>
    </source>
</reference>
<dbReference type="OMA" id="WREHIAR"/>
<keyword evidence="3" id="KW-1185">Reference proteome</keyword>
<dbReference type="EMBL" id="MOOB01000100">
    <property type="protein sequence ID" value="OQE72125.1"/>
    <property type="molecule type" value="Genomic_DNA"/>
</dbReference>
<accession>A0A1V6XAL4</accession>
<proteinExistence type="predicted"/>